<dbReference type="EMBL" id="BARV01014484">
    <property type="protein sequence ID" value="GAI31993.1"/>
    <property type="molecule type" value="Genomic_DNA"/>
</dbReference>
<gene>
    <name evidence="1" type="ORF">S06H3_25240</name>
</gene>
<sequence length="32" mass="3354">QVDDDVALIVLDQITSATARLMPVDRVGAEAA</sequence>
<comment type="caution">
    <text evidence="1">The sequence shown here is derived from an EMBL/GenBank/DDBJ whole genome shotgun (WGS) entry which is preliminary data.</text>
</comment>
<organism evidence="1">
    <name type="scientific">marine sediment metagenome</name>
    <dbReference type="NCBI Taxonomy" id="412755"/>
    <lineage>
        <taxon>unclassified sequences</taxon>
        <taxon>metagenomes</taxon>
        <taxon>ecological metagenomes</taxon>
    </lineage>
</organism>
<name>X1ML46_9ZZZZ</name>
<reference evidence="1" key="1">
    <citation type="journal article" date="2014" name="Front. Microbiol.">
        <title>High frequency of phylogenetically diverse reductive dehalogenase-homologous genes in deep subseafloor sedimentary metagenomes.</title>
        <authorList>
            <person name="Kawai M."/>
            <person name="Futagami T."/>
            <person name="Toyoda A."/>
            <person name="Takaki Y."/>
            <person name="Nishi S."/>
            <person name="Hori S."/>
            <person name="Arai W."/>
            <person name="Tsubouchi T."/>
            <person name="Morono Y."/>
            <person name="Uchiyama I."/>
            <person name="Ito T."/>
            <person name="Fujiyama A."/>
            <person name="Inagaki F."/>
            <person name="Takami H."/>
        </authorList>
    </citation>
    <scope>NUCLEOTIDE SEQUENCE</scope>
    <source>
        <strain evidence="1">Expedition CK06-06</strain>
    </source>
</reference>
<protein>
    <submittedName>
        <fullName evidence="1">Uncharacterized protein</fullName>
    </submittedName>
</protein>
<accession>X1ML46</accession>
<feature type="non-terminal residue" evidence="1">
    <location>
        <position position="32"/>
    </location>
</feature>
<proteinExistence type="predicted"/>
<evidence type="ECO:0000313" key="1">
    <source>
        <dbReference type="EMBL" id="GAI31993.1"/>
    </source>
</evidence>
<dbReference type="AlphaFoldDB" id="X1ML46"/>
<feature type="non-terminal residue" evidence="1">
    <location>
        <position position="1"/>
    </location>
</feature>